<reference evidence="1" key="1">
    <citation type="submission" date="2021-02" db="EMBL/GenBank/DDBJ databases">
        <authorList>
            <person name="Bekaert M."/>
        </authorList>
    </citation>
    <scope>NUCLEOTIDE SEQUENCE</scope>
    <source>
        <strain evidence="1">IoA-00</strain>
    </source>
</reference>
<organism evidence="1 2">
    <name type="scientific">Lepeophtheirus salmonis</name>
    <name type="common">Salmon louse</name>
    <name type="synonym">Caligus salmonis</name>
    <dbReference type="NCBI Taxonomy" id="72036"/>
    <lineage>
        <taxon>Eukaryota</taxon>
        <taxon>Metazoa</taxon>
        <taxon>Ecdysozoa</taxon>
        <taxon>Arthropoda</taxon>
        <taxon>Crustacea</taxon>
        <taxon>Multicrustacea</taxon>
        <taxon>Hexanauplia</taxon>
        <taxon>Copepoda</taxon>
        <taxon>Siphonostomatoida</taxon>
        <taxon>Caligidae</taxon>
        <taxon>Lepeophtheirus</taxon>
    </lineage>
</organism>
<evidence type="ECO:0000313" key="1">
    <source>
        <dbReference type="EMBL" id="CAF2969263.1"/>
    </source>
</evidence>
<name>A0A7R8D3Y4_LEPSM</name>
<dbReference type="Proteomes" id="UP000675881">
    <property type="component" value="Chromosome 6"/>
</dbReference>
<accession>A0A7R8D3Y4</accession>
<dbReference type="EMBL" id="HG994585">
    <property type="protein sequence ID" value="CAF2969263.1"/>
    <property type="molecule type" value="Genomic_DNA"/>
</dbReference>
<dbReference type="AlphaFoldDB" id="A0A7R8D3Y4"/>
<sequence length="345" mass="40600">MVSYGLLLISRSFSNKVLAIHSILYTQNRLNNLYFGSSNPTQSCKESLFQCQSKIRSDIQLLSLYYIHLQKKLEFESEREYLINLLEFSRSEEVLREYSNLLRYYFYAALKSNQSSSSLEKLWTHPTFAISGFRPEISYLYSESVLIHELNHQTLIDYYSFLPIKSLNLVDSCYYIISLYRIRHLKSFHLAHNLYLVHHINQVGAKCTWLPLYVLFAHKMNQYNEVHSVSLANRDNGSINVKLKLLNAGRQFHEGSLLLHSKPNLIIAKELFEEWKDGMLKGNKDSIDEYYDIYDNLISNGNVRVENVTLSQLLIQQIYTYFDNKNPKEKLNHYQIRIHSINQKL</sequence>
<evidence type="ECO:0000313" key="2">
    <source>
        <dbReference type="Proteomes" id="UP000675881"/>
    </source>
</evidence>
<keyword evidence="2" id="KW-1185">Reference proteome</keyword>
<protein>
    <submittedName>
        <fullName evidence="1">(salmon louse) hypothetical protein</fullName>
    </submittedName>
</protein>
<proteinExistence type="predicted"/>
<gene>
    <name evidence="1" type="ORF">LSAA_11634</name>
</gene>